<evidence type="ECO:0008006" key="5">
    <source>
        <dbReference type="Google" id="ProtNLM"/>
    </source>
</evidence>
<feature type="transmembrane region" description="Helical" evidence="2">
    <location>
        <begin position="201"/>
        <end position="219"/>
    </location>
</feature>
<feature type="transmembrane region" description="Helical" evidence="2">
    <location>
        <begin position="167"/>
        <end position="195"/>
    </location>
</feature>
<accession>A0A9P8XU03</accession>
<proteinExistence type="predicted"/>
<dbReference type="PANTHER" id="PTHR35872:SF2">
    <property type="entry name" value="INTEGRAL MEMBRANE PROTEIN (AFU_ORTHOLOGUE AFUA_5G07110)"/>
    <property type="match status" value="1"/>
</dbReference>
<evidence type="ECO:0000313" key="3">
    <source>
        <dbReference type="EMBL" id="KAH7014314.1"/>
    </source>
</evidence>
<feature type="transmembrane region" description="Helical" evidence="2">
    <location>
        <begin position="368"/>
        <end position="390"/>
    </location>
</feature>
<organism evidence="3 4">
    <name type="scientific">Microdochium trichocladiopsis</name>
    <dbReference type="NCBI Taxonomy" id="1682393"/>
    <lineage>
        <taxon>Eukaryota</taxon>
        <taxon>Fungi</taxon>
        <taxon>Dikarya</taxon>
        <taxon>Ascomycota</taxon>
        <taxon>Pezizomycotina</taxon>
        <taxon>Sordariomycetes</taxon>
        <taxon>Xylariomycetidae</taxon>
        <taxon>Xylariales</taxon>
        <taxon>Microdochiaceae</taxon>
        <taxon>Microdochium</taxon>
    </lineage>
</organism>
<dbReference type="EMBL" id="JAGTJQ010000013">
    <property type="protein sequence ID" value="KAH7014314.1"/>
    <property type="molecule type" value="Genomic_DNA"/>
</dbReference>
<keyword evidence="2" id="KW-1133">Transmembrane helix</keyword>
<dbReference type="InterPro" id="IPR021369">
    <property type="entry name" value="DUF2985"/>
</dbReference>
<feature type="non-terminal residue" evidence="3">
    <location>
        <position position="426"/>
    </location>
</feature>
<dbReference type="AlphaFoldDB" id="A0A9P8XU03"/>
<protein>
    <recommendedName>
        <fullName evidence="5">Integral membrane protein</fullName>
    </recommendedName>
</protein>
<dbReference type="RefSeq" id="XP_046005281.1">
    <property type="nucleotide sequence ID" value="XM_046148908.1"/>
</dbReference>
<name>A0A9P8XU03_9PEZI</name>
<evidence type="ECO:0000256" key="1">
    <source>
        <dbReference type="SAM" id="MobiDB-lite"/>
    </source>
</evidence>
<evidence type="ECO:0000313" key="4">
    <source>
        <dbReference type="Proteomes" id="UP000756346"/>
    </source>
</evidence>
<keyword evidence="2" id="KW-0812">Transmembrane</keyword>
<gene>
    <name evidence="3" type="ORF">B0I36DRAFT_210655</name>
</gene>
<evidence type="ECO:0000256" key="2">
    <source>
        <dbReference type="SAM" id="Phobius"/>
    </source>
</evidence>
<feature type="non-terminal residue" evidence="3">
    <location>
        <position position="1"/>
    </location>
</feature>
<comment type="caution">
    <text evidence="3">The sequence shown here is derived from an EMBL/GenBank/DDBJ whole genome shotgun (WGS) entry which is preliminary data.</text>
</comment>
<sequence>LARFGRRRLNRQQGDDDALPRRPQYEDYDQRIVSMLDVVDPEVATLSSITNVQNSLFVPSLGRWVNRRPTYDLTPMDSHYDSRPARRAAVATIPEDKPLPVPPSLERIPSNITERFFAVRPHETSLADWSDEDLALLDDHVRHMLHSRRSAFGRRMRAFRQYIKRPLGFFVTLYATLITLFGLAWVLFLIGWIYVGDPARQLYVIDVIDQVLVALFAIVGDGMIPWRAVDTYHMIFIAHYHHLTWDTRKKLKAPKLKNKNDLPHETVHQEPDIQEDIPRIPTPDLEAARELHAKEELSVLTPEQQAKLEHHQAKFAKSHTFYKPHETETHYAFPLRLLVAIVVLLDFHSCFQLALGFSTWLIPYQVRPGALTATLLCCSITINITAGILISIGDRKTRKKDVVERMFRQELTKEAMRRVQENKDKE</sequence>
<feature type="transmembrane region" description="Helical" evidence="2">
    <location>
        <begin position="337"/>
        <end position="362"/>
    </location>
</feature>
<feature type="region of interest" description="Disordered" evidence="1">
    <location>
        <begin position="1"/>
        <end position="22"/>
    </location>
</feature>
<feature type="compositionally biased region" description="Basic residues" evidence="1">
    <location>
        <begin position="1"/>
        <end position="10"/>
    </location>
</feature>
<reference evidence="3" key="1">
    <citation type="journal article" date="2021" name="Nat. Commun.">
        <title>Genetic determinants of endophytism in the Arabidopsis root mycobiome.</title>
        <authorList>
            <person name="Mesny F."/>
            <person name="Miyauchi S."/>
            <person name="Thiergart T."/>
            <person name="Pickel B."/>
            <person name="Atanasova L."/>
            <person name="Karlsson M."/>
            <person name="Huettel B."/>
            <person name="Barry K.W."/>
            <person name="Haridas S."/>
            <person name="Chen C."/>
            <person name="Bauer D."/>
            <person name="Andreopoulos W."/>
            <person name="Pangilinan J."/>
            <person name="LaButti K."/>
            <person name="Riley R."/>
            <person name="Lipzen A."/>
            <person name="Clum A."/>
            <person name="Drula E."/>
            <person name="Henrissat B."/>
            <person name="Kohler A."/>
            <person name="Grigoriev I.V."/>
            <person name="Martin F.M."/>
            <person name="Hacquard S."/>
        </authorList>
    </citation>
    <scope>NUCLEOTIDE SEQUENCE</scope>
    <source>
        <strain evidence="3">MPI-CAGE-CH-0230</strain>
    </source>
</reference>
<keyword evidence="2" id="KW-0472">Membrane</keyword>
<dbReference type="GeneID" id="70178454"/>
<dbReference type="Proteomes" id="UP000756346">
    <property type="component" value="Unassembled WGS sequence"/>
</dbReference>
<keyword evidence="4" id="KW-1185">Reference proteome</keyword>
<dbReference type="PANTHER" id="PTHR35872">
    <property type="entry name" value="INTEGRAL MEMBRANE PROTEIN (AFU_ORTHOLOGUE AFUA_5G07110)"/>
    <property type="match status" value="1"/>
</dbReference>
<dbReference type="Pfam" id="PF11204">
    <property type="entry name" value="DUF2985"/>
    <property type="match status" value="1"/>
</dbReference>
<dbReference type="OrthoDB" id="3365211at2759"/>